<protein>
    <submittedName>
        <fullName evidence="2">RanBP2-type domain-containing protein</fullName>
    </submittedName>
</protein>
<dbReference type="Proteomes" id="UP000095280">
    <property type="component" value="Unplaced"/>
</dbReference>
<organism evidence="1 2">
    <name type="scientific">Macrostomum lignano</name>
    <dbReference type="NCBI Taxonomy" id="282301"/>
    <lineage>
        <taxon>Eukaryota</taxon>
        <taxon>Metazoa</taxon>
        <taxon>Spiralia</taxon>
        <taxon>Lophotrochozoa</taxon>
        <taxon>Platyhelminthes</taxon>
        <taxon>Rhabditophora</taxon>
        <taxon>Macrostomorpha</taxon>
        <taxon>Macrostomida</taxon>
        <taxon>Macrostomidae</taxon>
        <taxon>Macrostomum</taxon>
    </lineage>
</organism>
<sequence>RFLQTAWCPACGARPSRRLARPWRLQRRARSSCWRPSGSGRSGWRRESGEEALAASRVQVGSAETCWNCGRIASETCSGCSAARCAAAPTGMSRQEVGTPPAGGRQLRCFSPGLALS</sequence>
<name>A0A1I8IDL2_9PLAT</name>
<reference evidence="2" key="1">
    <citation type="submission" date="2016-11" db="UniProtKB">
        <authorList>
            <consortium name="WormBaseParasite"/>
        </authorList>
    </citation>
    <scope>IDENTIFICATION</scope>
</reference>
<keyword evidence="1" id="KW-1185">Reference proteome</keyword>
<proteinExistence type="predicted"/>
<dbReference type="WBParaSite" id="maker-uti_cns_0011637-snap-gene-0.6-mRNA-1">
    <property type="protein sequence ID" value="maker-uti_cns_0011637-snap-gene-0.6-mRNA-1"/>
    <property type="gene ID" value="maker-uti_cns_0011637-snap-gene-0.6"/>
</dbReference>
<evidence type="ECO:0000313" key="1">
    <source>
        <dbReference type="Proteomes" id="UP000095280"/>
    </source>
</evidence>
<accession>A0A1I8IDL2</accession>
<evidence type="ECO:0000313" key="2">
    <source>
        <dbReference type="WBParaSite" id="maker-uti_cns_0011637-snap-gene-0.6-mRNA-1"/>
    </source>
</evidence>
<dbReference type="AlphaFoldDB" id="A0A1I8IDL2"/>